<name>A0A1G2RRZ5_9BACT</name>
<comment type="caution">
    <text evidence="1">The sequence shown here is derived from an EMBL/GenBank/DDBJ whole genome shotgun (WGS) entry which is preliminary data.</text>
</comment>
<reference evidence="1 2" key="1">
    <citation type="journal article" date="2016" name="Nat. Commun.">
        <title>Thousands of microbial genomes shed light on interconnected biogeochemical processes in an aquifer system.</title>
        <authorList>
            <person name="Anantharaman K."/>
            <person name="Brown C.T."/>
            <person name="Hug L.A."/>
            <person name="Sharon I."/>
            <person name="Castelle C.J."/>
            <person name="Probst A.J."/>
            <person name="Thomas B.C."/>
            <person name="Singh A."/>
            <person name="Wilkins M.J."/>
            <person name="Karaoz U."/>
            <person name="Brodie E.L."/>
            <person name="Williams K.H."/>
            <person name="Hubbard S.S."/>
            <person name="Banfield J.F."/>
        </authorList>
    </citation>
    <scope>NUCLEOTIDE SEQUENCE [LARGE SCALE GENOMIC DNA]</scope>
</reference>
<evidence type="ECO:0000313" key="2">
    <source>
        <dbReference type="Proteomes" id="UP000177081"/>
    </source>
</evidence>
<dbReference type="Proteomes" id="UP000177081">
    <property type="component" value="Unassembled WGS sequence"/>
</dbReference>
<accession>A0A1G2RRZ5</accession>
<protein>
    <submittedName>
        <fullName evidence="1">Uncharacterized protein</fullName>
    </submittedName>
</protein>
<dbReference type="EMBL" id="MHUI01000008">
    <property type="protein sequence ID" value="OHA75607.1"/>
    <property type="molecule type" value="Genomic_DNA"/>
</dbReference>
<dbReference type="AlphaFoldDB" id="A0A1G2RRZ5"/>
<proteinExistence type="predicted"/>
<gene>
    <name evidence="1" type="ORF">A3A32_02825</name>
</gene>
<sequence length="65" mass="7572">MELRLTAARQRTSVNALIRGKLGIRKKVTSKAEFWKKLDSFAKHLAQKYPHTDLSAKLIETRYEQ</sequence>
<evidence type="ECO:0000313" key="1">
    <source>
        <dbReference type="EMBL" id="OHA75607.1"/>
    </source>
</evidence>
<organism evidence="1 2">
    <name type="scientific">Candidatus Wildermuthbacteria bacterium RIFCSPLOWO2_01_FULL_48_35</name>
    <dbReference type="NCBI Taxonomy" id="1802463"/>
    <lineage>
        <taxon>Bacteria</taxon>
        <taxon>Candidatus Wildermuthiibacteriota</taxon>
    </lineage>
</organism>